<evidence type="ECO:0000256" key="12">
    <source>
        <dbReference type="ARBA" id="ARBA00023224"/>
    </source>
</evidence>
<evidence type="ECO:0000256" key="8">
    <source>
        <dbReference type="ARBA" id="ARBA00023136"/>
    </source>
</evidence>
<dbReference type="InterPro" id="IPR000276">
    <property type="entry name" value="GPCR_Rhodpsn"/>
</dbReference>
<dbReference type="FunFam" id="1.20.1070.10:FF:000147">
    <property type="entry name" value="Histamine H1 receptor"/>
    <property type="match status" value="1"/>
</dbReference>
<keyword evidence="4" id="KW-0597">Phosphoprotein</keyword>
<feature type="transmembrane region" description="Helical" evidence="15">
    <location>
        <begin position="88"/>
        <end position="113"/>
    </location>
</feature>
<keyword evidence="7" id="KW-0297">G-protein coupled receptor</keyword>
<reference evidence="17 18" key="1">
    <citation type="journal article" date="2021" name="Sci. Rep.">
        <title>Chromosome anchoring in Senegalese sole (Solea senegalensis) reveals sex-associated markers and genome rearrangements in flatfish.</title>
        <authorList>
            <person name="Guerrero-Cozar I."/>
            <person name="Gomez-Garrido J."/>
            <person name="Berbel C."/>
            <person name="Martinez-Blanch J.F."/>
            <person name="Alioto T."/>
            <person name="Claros M.G."/>
            <person name="Gagnaire P.A."/>
            <person name="Manchado M."/>
        </authorList>
    </citation>
    <scope>NUCLEOTIDE SEQUENCE [LARGE SCALE GENOMIC DNA]</scope>
    <source>
        <strain evidence="17">Sse05_10M</strain>
    </source>
</reference>
<feature type="transmembrane region" description="Helical" evidence="15">
    <location>
        <begin position="217"/>
        <end position="242"/>
    </location>
</feature>
<dbReference type="InterPro" id="IPR017452">
    <property type="entry name" value="GPCR_Rhodpsn_7TM"/>
</dbReference>
<gene>
    <name evidence="17" type="ORF">JOB18_016932</name>
</gene>
<evidence type="ECO:0000256" key="1">
    <source>
        <dbReference type="ARBA" id="ARBA00004651"/>
    </source>
</evidence>
<evidence type="ECO:0000256" key="11">
    <source>
        <dbReference type="ARBA" id="ARBA00023180"/>
    </source>
</evidence>
<dbReference type="AlphaFoldDB" id="A0AAV6QLJ2"/>
<keyword evidence="9" id="KW-1015">Disulfide bond</keyword>
<dbReference type="GO" id="GO:0043410">
    <property type="term" value="P:positive regulation of MAPK cascade"/>
    <property type="evidence" value="ECO:0007669"/>
    <property type="project" value="TreeGrafter"/>
</dbReference>
<dbReference type="SUPFAM" id="SSF81321">
    <property type="entry name" value="Family A G protein-coupled receptor-like"/>
    <property type="match status" value="1"/>
</dbReference>
<dbReference type="PROSITE" id="PS50262">
    <property type="entry name" value="G_PROTEIN_RECEP_F1_2"/>
    <property type="match status" value="1"/>
</dbReference>
<dbReference type="SMART" id="SM01381">
    <property type="entry name" value="7TM_GPCR_Srsx"/>
    <property type="match status" value="1"/>
</dbReference>
<feature type="domain" description="G-protein coupled receptors family 1 profile" evidence="16">
    <location>
        <begin position="68"/>
        <end position="526"/>
    </location>
</feature>
<comment type="caution">
    <text evidence="17">The sequence shown here is derived from an EMBL/GenBank/DDBJ whole genome shotgun (WGS) entry which is preliminary data.</text>
</comment>
<evidence type="ECO:0000256" key="14">
    <source>
        <dbReference type="SAM" id="MobiDB-lite"/>
    </source>
</evidence>
<keyword evidence="10 17" id="KW-0675">Receptor</keyword>
<feature type="compositionally biased region" description="Polar residues" evidence="14">
    <location>
        <begin position="259"/>
        <end position="277"/>
    </location>
</feature>
<evidence type="ECO:0000256" key="13">
    <source>
        <dbReference type="ARBA" id="ARBA00045624"/>
    </source>
</evidence>
<evidence type="ECO:0000256" key="7">
    <source>
        <dbReference type="ARBA" id="ARBA00023040"/>
    </source>
</evidence>
<evidence type="ECO:0000259" key="16">
    <source>
        <dbReference type="PROSITE" id="PS50262"/>
    </source>
</evidence>
<feature type="transmembrane region" description="Helical" evidence="15">
    <location>
        <begin position="168"/>
        <end position="189"/>
    </location>
</feature>
<keyword evidence="5 15" id="KW-0812">Transmembrane</keyword>
<evidence type="ECO:0000256" key="3">
    <source>
        <dbReference type="ARBA" id="ARBA00022475"/>
    </source>
</evidence>
<evidence type="ECO:0000256" key="15">
    <source>
        <dbReference type="SAM" id="Phobius"/>
    </source>
</evidence>
<keyword evidence="12" id="KW-0807">Transducer</keyword>
<evidence type="ECO:0000256" key="10">
    <source>
        <dbReference type="ARBA" id="ARBA00023170"/>
    </source>
</evidence>
<feature type="compositionally biased region" description="Polar residues" evidence="14">
    <location>
        <begin position="294"/>
        <end position="304"/>
    </location>
</feature>
<keyword evidence="6 15" id="KW-1133">Transmembrane helix</keyword>
<keyword evidence="11" id="KW-0325">Glycoprotein</keyword>
<comment type="subcellular location">
    <subcellularLocation>
        <location evidence="1">Cell membrane</location>
        <topology evidence="1">Multi-pass membrane protein</topology>
    </subcellularLocation>
</comment>
<evidence type="ECO:0000256" key="5">
    <source>
        <dbReference type="ARBA" id="ARBA00022692"/>
    </source>
</evidence>
<protein>
    <recommendedName>
        <fullName evidence="2">Histamine H1 receptor</fullName>
    </recommendedName>
</protein>
<keyword evidence="18" id="KW-1185">Reference proteome</keyword>
<evidence type="ECO:0000313" key="18">
    <source>
        <dbReference type="Proteomes" id="UP000693946"/>
    </source>
</evidence>
<dbReference type="PANTHER" id="PTHR24248:SF204">
    <property type="entry name" value="HISTAMINE H1 RECEPTOR"/>
    <property type="match status" value="1"/>
</dbReference>
<evidence type="ECO:0000256" key="6">
    <source>
        <dbReference type="ARBA" id="ARBA00022989"/>
    </source>
</evidence>
<evidence type="ECO:0000256" key="2">
    <source>
        <dbReference type="ARBA" id="ARBA00015317"/>
    </source>
</evidence>
<dbReference type="Proteomes" id="UP000693946">
    <property type="component" value="Linkage Group LG4"/>
</dbReference>
<accession>A0AAV6QLJ2</accession>
<feature type="region of interest" description="Disordered" evidence="14">
    <location>
        <begin position="257"/>
        <end position="318"/>
    </location>
</feature>
<proteinExistence type="predicted"/>
<feature type="transmembrane region" description="Helical" evidence="15">
    <location>
        <begin position="475"/>
        <end position="498"/>
    </location>
</feature>
<dbReference type="PROSITE" id="PS00237">
    <property type="entry name" value="G_PROTEIN_RECEP_F1_1"/>
    <property type="match status" value="1"/>
</dbReference>
<name>A0AAV6QLJ2_SOLSE</name>
<keyword evidence="8 15" id="KW-0472">Membrane</keyword>
<dbReference type="Pfam" id="PF00001">
    <property type="entry name" value="7tm_1"/>
    <property type="match status" value="1"/>
</dbReference>
<keyword evidence="3" id="KW-1003">Cell membrane</keyword>
<evidence type="ECO:0000256" key="9">
    <source>
        <dbReference type="ARBA" id="ARBA00023157"/>
    </source>
</evidence>
<sequence>MMESGPSATTERPQLNTRSYVNNSNNSWNGLLDGDTLRLNDTLTLHDRFHTALLGVSLGLLSLLTIFMNLLVLYAVKKEKSLHTVGNLYIVSLSVADLIVGTTVMPLNLVYLLDDEWKLGRAVCQFWLIMDYVASTASIFSLFILCLDRYRSVRQPLKYLKYRTRGKASVMISIAWLLSMMWIIPILGWRSFTHVDLKPEEENKCDTDFRFVTWFKVITAIFNFYVPSILMLWFYTHIFLAVRQHLRDRERIIHPTDSFGENENEQNVNTPENNDSISPKRETPLKHSKKQHLLDQNTLDQTYSLEDPDKTRTAPSTSHRKIVVTCQQTTLLTMSTQRLRMTRKAQKCALIPKDKQPDAAIPLTQQPGLQDTNCTERNCEHRLQTSLNECHVTNSVSGVCDISQVSDVQRYTSVLYSHYDPSQALPWTDQEVDDAKLDPDSAATLRRSWQKFIDQSRQRIQSLRIHKEHKAAKQLGFIIAAFLLCWIPYFIAFMVMAFCRECVHHDLHMFTIWLGYINSTLNPFIYPLCNGNFKRVFKNILNIRL</sequence>
<dbReference type="FunFam" id="1.20.1070.10:FF:000189">
    <property type="entry name" value="Histamine H1 receptor"/>
    <property type="match status" value="1"/>
</dbReference>
<feature type="transmembrane region" description="Helical" evidence="15">
    <location>
        <begin position="52"/>
        <end position="76"/>
    </location>
</feature>
<dbReference type="EMBL" id="JAGKHQ010000016">
    <property type="protein sequence ID" value="KAG7493822.1"/>
    <property type="molecule type" value="Genomic_DNA"/>
</dbReference>
<organism evidence="17 18">
    <name type="scientific">Solea senegalensis</name>
    <name type="common">Senegalese sole</name>
    <dbReference type="NCBI Taxonomy" id="28829"/>
    <lineage>
        <taxon>Eukaryota</taxon>
        <taxon>Metazoa</taxon>
        <taxon>Chordata</taxon>
        <taxon>Craniata</taxon>
        <taxon>Vertebrata</taxon>
        <taxon>Euteleostomi</taxon>
        <taxon>Actinopterygii</taxon>
        <taxon>Neopterygii</taxon>
        <taxon>Teleostei</taxon>
        <taxon>Neoteleostei</taxon>
        <taxon>Acanthomorphata</taxon>
        <taxon>Carangaria</taxon>
        <taxon>Pleuronectiformes</taxon>
        <taxon>Pleuronectoidei</taxon>
        <taxon>Soleidae</taxon>
        <taxon>Solea</taxon>
    </lineage>
</organism>
<dbReference type="GO" id="GO:0004930">
    <property type="term" value="F:G protein-coupled receptor activity"/>
    <property type="evidence" value="ECO:0007669"/>
    <property type="project" value="UniProtKB-KW"/>
</dbReference>
<dbReference type="GO" id="GO:0071880">
    <property type="term" value="P:adenylate cyclase-activating adrenergic receptor signaling pathway"/>
    <property type="evidence" value="ECO:0007669"/>
    <property type="project" value="TreeGrafter"/>
</dbReference>
<evidence type="ECO:0000313" key="17">
    <source>
        <dbReference type="EMBL" id="KAG7493822.1"/>
    </source>
</evidence>
<dbReference type="PANTHER" id="PTHR24248">
    <property type="entry name" value="ADRENERGIC RECEPTOR-RELATED G-PROTEIN COUPLED RECEPTOR"/>
    <property type="match status" value="1"/>
</dbReference>
<evidence type="ECO:0000256" key="4">
    <source>
        <dbReference type="ARBA" id="ARBA00022553"/>
    </source>
</evidence>
<comment type="function">
    <text evidence="13">G-protein-coupled receptor for histamine, a biogenic amine that functions as an immune modulator and a neurotransmitter. Through the H1 receptor, histamine mediates the contraction of smooth muscles and increases capillary permeability due to contraction of terminal venules. Also mediates neurotransmission in the central nervous system and thereby regulates circadian rhythms, emotional and locomotor activities as well as cognitive functions.</text>
</comment>
<feature type="transmembrane region" description="Helical" evidence="15">
    <location>
        <begin position="125"/>
        <end position="147"/>
    </location>
</feature>
<feature type="transmembrane region" description="Helical" evidence="15">
    <location>
        <begin position="510"/>
        <end position="529"/>
    </location>
</feature>
<dbReference type="GO" id="GO:0005886">
    <property type="term" value="C:plasma membrane"/>
    <property type="evidence" value="ECO:0007669"/>
    <property type="project" value="UniProtKB-SubCell"/>
</dbReference>